<dbReference type="AlphaFoldDB" id="A0A8J8G9J0"/>
<accession>A0A8J8G9J0</accession>
<dbReference type="GO" id="GO:0016301">
    <property type="term" value="F:kinase activity"/>
    <property type="evidence" value="ECO:0007669"/>
    <property type="project" value="UniProtKB-KW"/>
</dbReference>
<dbReference type="Gene3D" id="3.40.50.300">
    <property type="entry name" value="P-loop containing nucleotide triphosphate hydrolases"/>
    <property type="match status" value="1"/>
</dbReference>
<dbReference type="PROSITE" id="PS50837">
    <property type="entry name" value="NACHT"/>
    <property type="match status" value="1"/>
</dbReference>
<dbReference type="Pfam" id="PF05729">
    <property type="entry name" value="NACHT"/>
    <property type="match status" value="1"/>
</dbReference>
<evidence type="ECO:0000313" key="2">
    <source>
        <dbReference type="EMBL" id="NRS91462.1"/>
    </source>
</evidence>
<organism evidence="2 3">
    <name type="scientific">Frigoriflavimonas asaccharolytica</name>
    <dbReference type="NCBI Taxonomy" id="2735899"/>
    <lineage>
        <taxon>Bacteria</taxon>
        <taxon>Pseudomonadati</taxon>
        <taxon>Bacteroidota</taxon>
        <taxon>Flavobacteriia</taxon>
        <taxon>Flavobacteriales</taxon>
        <taxon>Weeksellaceae</taxon>
        <taxon>Frigoriflavimonas</taxon>
    </lineage>
</organism>
<evidence type="ECO:0000313" key="3">
    <source>
        <dbReference type="Proteomes" id="UP000610746"/>
    </source>
</evidence>
<protein>
    <submittedName>
        <fullName evidence="2">Adenylate kinase</fullName>
    </submittedName>
</protein>
<keyword evidence="2" id="KW-0808">Transferase</keyword>
<dbReference type="InterPro" id="IPR027417">
    <property type="entry name" value="P-loop_NTPase"/>
</dbReference>
<name>A0A8J8G9J0_9FLAO</name>
<keyword evidence="2" id="KW-0418">Kinase</keyword>
<dbReference type="Proteomes" id="UP000610746">
    <property type="component" value="Unassembled WGS sequence"/>
</dbReference>
<gene>
    <name evidence="2" type="ORF">HNQ03_000529</name>
</gene>
<dbReference type="SUPFAM" id="SSF52540">
    <property type="entry name" value="P-loop containing nucleoside triphosphate hydrolases"/>
    <property type="match status" value="1"/>
</dbReference>
<reference evidence="2" key="1">
    <citation type="submission" date="2020-05" db="EMBL/GenBank/DDBJ databases">
        <title>Genomic Encyclopedia of Type Strains, Phase IV (KMG-V): Genome sequencing to study the core and pangenomes of soil and plant-associated prokaryotes.</title>
        <authorList>
            <person name="Whitman W."/>
        </authorList>
    </citation>
    <scope>NUCLEOTIDE SEQUENCE</scope>
    <source>
        <strain evidence="2">16F</strain>
    </source>
</reference>
<sequence length="614" mass="71838">MPIAEFLLKTTLGSLIKEGINSLKRILENTKIELVVTNSDLEEAIYNHNQFVINSTKSVSFKDLKGSKSLSDIYIELDIQLEARSRKSKEENDEKQNIEKILTSNHNNQHIVILGGPGAGKTTTVKHICQLVLYTEIEINYCLPILINLRDINDSESIYSVLKSILGIEVFSKEKDKTLNVDDILLRDKYINSYLNSLKAILILDGFDEVKPTRIAKFYKEIESLMANLSTTLVILTSRSPSYNYNIENSLEYEICDLSHDQITDFTKKWFINSGNSTTFIEELNNSKFYDLSLKPLTLAHLCAIYERTGKFYDKPRSIYKKLIRILIEEWDEQRGIVRESQYSNFDNEQKFEFLTQFAYTLTINYSQKKYNEDIFLDTYNLICSDFNLLSSESRKVIKEIESHIGIIIKSSYDSFEFVHKSMQEYLSAEYIVKLPEIPVKLFYDTNISNELAIAVSLSSKPNEYYYKLVFELFTKENLSKQFILEFLSRLLYEKPNFKDNILIPFSFIYILNLLSDHIYDENNNVENEFISTFNIVVQNYFDDKDFKLSFRKLLLHIEDDEFHAVPNEDDGDACYLLFADSFAVEFSQETLYIVDVTQRFKIPFQYFNKFIYY</sequence>
<evidence type="ECO:0000259" key="1">
    <source>
        <dbReference type="PROSITE" id="PS50837"/>
    </source>
</evidence>
<proteinExistence type="predicted"/>
<dbReference type="PANTHER" id="PTHR46844">
    <property type="entry name" value="SLR5058 PROTEIN"/>
    <property type="match status" value="1"/>
</dbReference>
<dbReference type="RefSeq" id="WP_173778089.1">
    <property type="nucleotide sequence ID" value="NZ_JABSNO010000003.1"/>
</dbReference>
<dbReference type="EMBL" id="JABSNO010000003">
    <property type="protein sequence ID" value="NRS91462.1"/>
    <property type="molecule type" value="Genomic_DNA"/>
</dbReference>
<keyword evidence="3" id="KW-1185">Reference proteome</keyword>
<comment type="caution">
    <text evidence="2">The sequence shown here is derived from an EMBL/GenBank/DDBJ whole genome shotgun (WGS) entry which is preliminary data.</text>
</comment>
<feature type="domain" description="NACHT" evidence="1">
    <location>
        <begin position="109"/>
        <end position="240"/>
    </location>
</feature>
<dbReference type="PANTHER" id="PTHR46844:SF1">
    <property type="entry name" value="SLR5058 PROTEIN"/>
    <property type="match status" value="1"/>
</dbReference>
<dbReference type="InterPro" id="IPR007111">
    <property type="entry name" value="NACHT_NTPase"/>
</dbReference>